<dbReference type="SUPFAM" id="SSF51735">
    <property type="entry name" value="NAD(P)-binding Rossmann-fold domains"/>
    <property type="match status" value="1"/>
</dbReference>
<accession>A0A9P6CUX3</accession>
<dbReference type="Gene3D" id="3.40.50.720">
    <property type="entry name" value="NAD(P)-binding Rossmann-like Domain"/>
    <property type="match status" value="1"/>
</dbReference>
<organism evidence="5 6">
    <name type="scientific">Pholiota conissans</name>
    <dbReference type="NCBI Taxonomy" id="109636"/>
    <lineage>
        <taxon>Eukaryota</taxon>
        <taxon>Fungi</taxon>
        <taxon>Dikarya</taxon>
        <taxon>Basidiomycota</taxon>
        <taxon>Agaricomycotina</taxon>
        <taxon>Agaricomycetes</taxon>
        <taxon>Agaricomycetidae</taxon>
        <taxon>Agaricales</taxon>
        <taxon>Agaricineae</taxon>
        <taxon>Strophariaceae</taxon>
        <taxon>Pholiota</taxon>
    </lineage>
</organism>
<sequence length="274" mass="29867">MPATKTPASLDDAKCVLITGATSGIGRALALRIAELPSRPTVVAAGRRQDRLDALGAIEGVEPLYLDVSSDLEALKSATEAFLAKFPDLDTIILNAGIQHEFDLTKDVDLSKLLQELNVNYISVVALITYVLPHFLKRSEQGRPSFIVTVTSGLGIVPAPGLPNYSATKAALRSFTTSLRAQLDETHVHVTEIIPPLVESELHDAYGTTERLSKFWMPLNEFTELTIEGLRQGNGYIPVGTAEQAFEKFETGKEDMVNGFMKMQKQLKAQAIQS</sequence>
<keyword evidence="6" id="KW-1185">Reference proteome</keyword>
<comment type="similarity">
    <text evidence="1 4">Belongs to the short-chain dehydrogenases/reductases (SDR) family.</text>
</comment>
<name>A0A9P6CUX3_9AGAR</name>
<dbReference type="InterPro" id="IPR002347">
    <property type="entry name" value="SDR_fam"/>
</dbReference>
<dbReference type="InterPro" id="IPR020904">
    <property type="entry name" value="Sc_DH/Rdtase_CS"/>
</dbReference>
<dbReference type="Proteomes" id="UP000807469">
    <property type="component" value="Unassembled WGS sequence"/>
</dbReference>
<dbReference type="Pfam" id="PF00106">
    <property type="entry name" value="adh_short"/>
    <property type="match status" value="1"/>
</dbReference>
<dbReference type="OrthoDB" id="37659at2759"/>
<gene>
    <name evidence="5" type="ORF">BDN70DRAFT_878085</name>
</gene>
<reference evidence="5" key="1">
    <citation type="submission" date="2020-11" db="EMBL/GenBank/DDBJ databases">
        <authorList>
            <consortium name="DOE Joint Genome Institute"/>
            <person name="Ahrendt S."/>
            <person name="Riley R."/>
            <person name="Andreopoulos W."/>
            <person name="Labutti K."/>
            <person name="Pangilinan J."/>
            <person name="Ruiz-Duenas F.J."/>
            <person name="Barrasa J.M."/>
            <person name="Sanchez-Garcia M."/>
            <person name="Camarero S."/>
            <person name="Miyauchi S."/>
            <person name="Serrano A."/>
            <person name="Linde D."/>
            <person name="Babiker R."/>
            <person name="Drula E."/>
            <person name="Ayuso-Fernandez I."/>
            <person name="Pacheco R."/>
            <person name="Padilla G."/>
            <person name="Ferreira P."/>
            <person name="Barriuso J."/>
            <person name="Kellner H."/>
            <person name="Castanera R."/>
            <person name="Alfaro M."/>
            <person name="Ramirez L."/>
            <person name="Pisabarro A.G."/>
            <person name="Kuo A."/>
            <person name="Tritt A."/>
            <person name="Lipzen A."/>
            <person name="He G."/>
            <person name="Yan M."/>
            <person name="Ng V."/>
            <person name="Cullen D."/>
            <person name="Martin F."/>
            <person name="Rosso M.-N."/>
            <person name="Henrissat B."/>
            <person name="Hibbett D."/>
            <person name="Martinez A.T."/>
            <person name="Grigoriev I.V."/>
        </authorList>
    </citation>
    <scope>NUCLEOTIDE SEQUENCE</scope>
    <source>
        <strain evidence="5">CIRM-BRFM 674</strain>
    </source>
</reference>
<dbReference type="PRINTS" id="PR00081">
    <property type="entry name" value="GDHRDH"/>
</dbReference>
<evidence type="ECO:0000256" key="3">
    <source>
        <dbReference type="ARBA" id="ARBA00023002"/>
    </source>
</evidence>
<dbReference type="GO" id="GO:0016491">
    <property type="term" value="F:oxidoreductase activity"/>
    <property type="evidence" value="ECO:0007669"/>
    <property type="project" value="UniProtKB-KW"/>
</dbReference>
<dbReference type="AlphaFoldDB" id="A0A9P6CUX3"/>
<evidence type="ECO:0000256" key="2">
    <source>
        <dbReference type="ARBA" id="ARBA00022857"/>
    </source>
</evidence>
<evidence type="ECO:0000313" key="5">
    <source>
        <dbReference type="EMBL" id="KAF9480052.1"/>
    </source>
</evidence>
<dbReference type="InterPro" id="IPR036291">
    <property type="entry name" value="NAD(P)-bd_dom_sf"/>
</dbReference>
<evidence type="ECO:0000313" key="6">
    <source>
        <dbReference type="Proteomes" id="UP000807469"/>
    </source>
</evidence>
<proteinExistence type="inferred from homology"/>
<keyword evidence="2" id="KW-0521">NADP</keyword>
<dbReference type="PROSITE" id="PS00061">
    <property type="entry name" value="ADH_SHORT"/>
    <property type="match status" value="1"/>
</dbReference>
<dbReference type="PANTHER" id="PTHR43669:SF3">
    <property type="entry name" value="ALCOHOL DEHYDROGENASE, PUTATIVE (AFU_ORTHOLOGUE AFUA_3G03445)-RELATED"/>
    <property type="match status" value="1"/>
</dbReference>
<evidence type="ECO:0000256" key="1">
    <source>
        <dbReference type="ARBA" id="ARBA00006484"/>
    </source>
</evidence>
<dbReference type="PANTHER" id="PTHR43669">
    <property type="entry name" value="5-KETO-D-GLUCONATE 5-REDUCTASE"/>
    <property type="match status" value="1"/>
</dbReference>
<protein>
    <submittedName>
        <fullName evidence="5">NAD(P)-binding protein</fullName>
    </submittedName>
</protein>
<comment type="caution">
    <text evidence="5">The sequence shown here is derived from an EMBL/GenBank/DDBJ whole genome shotgun (WGS) entry which is preliminary data.</text>
</comment>
<evidence type="ECO:0000256" key="4">
    <source>
        <dbReference type="RuleBase" id="RU000363"/>
    </source>
</evidence>
<keyword evidence="3" id="KW-0560">Oxidoreductase</keyword>
<dbReference type="EMBL" id="MU155201">
    <property type="protein sequence ID" value="KAF9480052.1"/>
    <property type="molecule type" value="Genomic_DNA"/>
</dbReference>
<dbReference type="PRINTS" id="PR00080">
    <property type="entry name" value="SDRFAMILY"/>
</dbReference>